<organism evidence="1 2">
    <name type="scientific">Trichonephila clavata</name>
    <name type="common">Joro spider</name>
    <name type="synonym">Nephila clavata</name>
    <dbReference type="NCBI Taxonomy" id="2740835"/>
    <lineage>
        <taxon>Eukaryota</taxon>
        <taxon>Metazoa</taxon>
        <taxon>Ecdysozoa</taxon>
        <taxon>Arthropoda</taxon>
        <taxon>Chelicerata</taxon>
        <taxon>Arachnida</taxon>
        <taxon>Araneae</taxon>
        <taxon>Araneomorphae</taxon>
        <taxon>Entelegynae</taxon>
        <taxon>Araneoidea</taxon>
        <taxon>Nephilidae</taxon>
        <taxon>Trichonephila</taxon>
    </lineage>
</organism>
<evidence type="ECO:0000313" key="2">
    <source>
        <dbReference type="Proteomes" id="UP000887116"/>
    </source>
</evidence>
<gene>
    <name evidence="1" type="ORF">TNCT_312351</name>
</gene>
<protein>
    <submittedName>
        <fullName evidence="1">Uncharacterized protein</fullName>
    </submittedName>
</protein>
<comment type="caution">
    <text evidence="1">The sequence shown here is derived from an EMBL/GenBank/DDBJ whole genome shotgun (WGS) entry which is preliminary data.</text>
</comment>
<sequence>MQWKHLDSSKPKKFKAQQSAGKVILSVFLDIQGLLLLEFKEQDVSINDQRYTQTLDKLYKTIKNKHPVSSFCKTMQGHVSPRYVSRHWPVKSGKSWIIQLTAQIYHLAIFGLSEEKPNESTILHRR</sequence>
<dbReference type="Pfam" id="PF01359">
    <property type="entry name" value="Transposase_1"/>
    <property type="match status" value="1"/>
</dbReference>
<dbReference type="Gene3D" id="3.30.420.10">
    <property type="entry name" value="Ribonuclease H-like superfamily/Ribonuclease H"/>
    <property type="match status" value="1"/>
</dbReference>
<dbReference type="OrthoDB" id="6434511at2759"/>
<accession>A0A8X6HQ79</accession>
<evidence type="ECO:0000313" key="1">
    <source>
        <dbReference type="EMBL" id="GFR28157.1"/>
    </source>
</evidence>
<dbReference type="AlphaFoldDB" id="A0A8X6HQ79"/>
<name>A0A8X6HQ79_TRICU</name>
<dbReference type="EMBL" id="BMAO01019076">
    <property type="protein sequence ID" value="GFR28157.1"/>
    <property type="molecule type" value="Genomic_DNA"/>
</dbReference>
<proteinExistence type="predicted"/>
<dbReference type="InterPro" id="IPR001888">
    <property type="entry name" value="Transposase_1"/>
</dbReference>
<dbReference type="Proteomes" id="UP000887116">
    <property type="component" value="Unassembled WGS sequence"/>
</dbReference>
<dbReference type="InterPro" id="IPR036397">
    <property type="entry name" value="RNaseH_sf"/>
</dbReference>
<reference evidence="1" key="1">
    <citation type="submission" date="2020-07" db="EMBL/GenBank/DDBJ databases">
        <title>Multicomponent nature underlies the extraordinary mechanical properties of spider dragline silk.</title>
        <authorList>
            <person name="Kono N."/>
            <person name="Nakamura H."/>
            <person name="Mori M."/>
            <person name="Yoshida Y."/>
            <person name="Ohtoshi R."/>
            <person name="Malay A.D."/>
            <person name="Moran D.A.P."/>
            <person name="Tomita M."/>
            <person name="Numata K."/>
            <person name="Arakawa K."/>
        </authorList>
    </citation>
    <scope>NUCLEOTIDE SEQUENCE</scope>
</reference>
<dbReference type="GO" id="GO:0003676">
    <property type="term" value="F:nucleic acid binding"/>
    <property type="evidence" value="ECO:0007669"/>
    <property type="project" value="InterPro"/>
</dbReference>
<keyword evidence="2" id="KW-1185">Reference proteome</keyword>